<dbReference type="EMBL" id="NPDY01000008">
    <property type="protein sequence ID" value="PJZ69654.1"/>
    <property type="molecule type" value="Genomic_DNA"/>
</dbReference>
<evidence type="ECO:0000313" key="5">
    <source>
        <dbReference type="Proteomes" id="UP000231990"/>
    </source>
</evidence>
<reference evidence="4 5" key="1">
    <citation type="submission" date="2017-07" db="EMBL/GenBank/DDBJ databases">
        <title>Leptospira spp. isolated from tropical soils.</title>
        <authorList>
            <person name="Thibeaux R."/>
            <person name="Iraola G."/>
            <person name="Ferres I."/>
            <person name="Bierque E."/>
            <person name="Girault D."/>
            <person name="Soupe-Gilbert M.-E."/>
            <person name="Picardeau M."/>
            <person name="Goarant C."/>
        </authorList>
    </citation>
    <scope>NUCLEOTIDE SEQUENCE [LARGE SCALE GENOMIC DNA]</scope>
    <source>
        <strain evidence="3 5">FH1-B-B1</strain>
        <strain evidence="2 4">FH1-B-C1</strain>
    </source>
</reference>
<organism evidence="3 5">
    <name type="scientific">Leptospira perolatii</name>
    <dbReference type="NCBI Taxonomy" id="2023191"/>
    <lineage>
        <taxon>Bacteria</taxon>
        <taxon>Pseudomonadati</taxon>
        <taxon>Spirochaetota</taxon>
        <taxon>Spirochaetia</taxon>
        <taxon>Leptospirales</taxon>
        <taxon>Leptospiraceae</taxon>
        <taxon>Leptospira</taxon>
    </lineage>
</organism>
<dbReference type="AlphaFoldDB" id="A0A2M9ZNS2"/>
<keyword evidence="1" id="KW-0732">Signal</keyword>
<accession>A0A2M9ZNS2</accession>
<protein>
    <recommendedName>
        <fullName evidence="6">Lipoprotein</fullName>
    </recommendedName>
</protein>
<dbReference type="OrthoDB" id="328563at2"/>
<comment type="caution">
    <text evidence="3">The sequence shown here is derived from an EMBL/GenBank/DDBJ whole genome shotgun (WGS) entry which is preliminary data.</text>
</comment>
<evidence type="ECO:0000256" key="1">
    <source>
        <dbReference type="SAM" id="SignalP"/>
    </source>
</evidence>
<dbReference type="RefSeq" id="WP_100713937.1">
    <property type="nucleotide sequence ID" value="NZ_NPDY01000008.1"/>
</dbReference>
<feature type="chain" id="PRO_5014598889" description="Lipoprotein" evidence="1">
    <location>
        <begin position="19"/>
        <end position="137"/>
    </location>
</feature>
<dbReference type="NCBIfam" id="NF047485">
    <property type="entry name" value="LA_2478_plus"/>
    <property type="match status" value="1"/>
</dbReference>
<proteinExistence type="predicted"/>
<feature type="signal peptide" evidence="1">
    <location>
        <begin position="1"/>
        <end position="18"/>
    </location>
</feature>
<dbReference type="Proteomes" id="UP000231962">
    <property type="component" value="Unassembled WGS sequence"/>
</dbReference>
<dbReference type="Proteomes" id="UP000231990">
    <property type="component" value="Unassembled WGS sequence"/>
</dbReference>
<dbReference type="EMBL" id="NPDZ01000004">
    <property type="protein sequence ID" value="PJZ73641.1"/>
    <property type="molecule type" value="Genomic_DNA"/>
</dbReference>
<gene>
    <name evidence="2" type="ORF">CH360_10285</name>
    <name evidence="3" type="ORF">CH373_09140</name>
</gene>
<evidence type="ECO:0000313" key="4">
    <source>
        <dbReference type="Proteomes" id="UP000231962"/>
    </source>
</evidence>
<keyword evidence="4" id="KW-1185">Reference proteome</keyword>
<evidence type="ECO:0000313" key="2">
    <source>
        <dbReference type="EMBL" id="PJZ69654.1"/>
    </source>
</evidence>
<name>A0A2M9ZNS2_9LEPT</name>
<evidence type="ECO:0000313" key="3">
    <source>
        <dbReference type="EMBL" id="PJZ73641.1"/>
    </source>
</evidence>
<evidence type="ECO:0008006" key="6">
    <source>
        <dbReference type="Google" id="ProtNLM"/>
    </source>
</evidence>
<sequence length="137" mass="15468">MKLLMASMAALVAFCFLADCKTKSPEERLKELAPKVQEVMCTKMIDCTKDEMAKLPPEYKNLMPAFMQSKESCTAFMKESFDKSQKQREERNEKVTPEMVDAFESCMASMEKTTCEAFKNSKGGAIPGCEKLSEFSK</sequence>